<evidence type="ECO:0000256" key="7">
    <source>
        <dbReference type="ARBA" id="ARBA00023128"/>
    </source>
</evidence>
<dbReference type="STRING" id="67801.A0A1B0BN45"/>
<dbReference type="AlphaFoldDB" id="A0A1B0BN45"/>
<keyword evidence="5" id="KW-0677">Repeat</keyword>
<keyword evidence="13" id="KW-1185">Reference proteome</keyword>
<feature type="repeat" description="Solcar" evidence="9">
    <location>
        <begin position="66"/>
        <end position="139"/>
    </location>
</feature>
<dbReference type="PANTHER" id="PTHR45624">
    <property type="entry name" value="MITOCHONDRIAL BASIC AMINO ACIDS TRANSPORTER-RELATED"/>
    <property type="match status" value="1"/>
</dbReference>
<evidence type="ECO:0000256" key="9">
    <source>
        <dbReference type="PROSITE-ProRule" id="PRU00282"/>
    </source>
</evidence>
<keyword evidence="7" id="KW-0496">Mitochondrion</keyword>
<feature type="transmembrane region" description="Helical" evidence="11">
    <location>
        <begin position="65"/>
        <end position="90"/>
    </location>
</feature>
<dbReference type="SUPFAM" id="SSF103506">
    <property type="entry name" value="Mitochondrial carrier"/>
    <property type="match status" value="1"/>
</dbReference>
<dbReference type="PANTHER" id="PTHR45624:SF4">
    <property type="entry name" value="CONGESTED-LIKE TRACHEA PROTEIN-RELATED"/>
    <property type="match status" value="1"/>
</dbReference>
<dbReference type="InterPro" id="IPR023395">
    <property type="entry name" value="MCP_dom_sf"/>
</dbReference>
<evidence type="ECO:0000256" key="11">
    <source>
        <dbReference type="SAM" id="Phobius"/>
    </source>
</evidence>
<reference evidence="13" key="1">
    <citation type="submission" date="2015-01" db="EMBL/GenBank/DDBJ databases">
        <authorList>
            <person name="Aksoy S."/>
            <person name="Warren W."/>
            <person name="Wilson R.K."/>
        </authorList>
    </citation>
    <scope>NUCLEOTIDE SEQUENCE [LARGE SCALE GENOMIC DNA]</scope>
    <source>
        <strain evidence="13">IAEA</strain>
    </source>
</reference>
<dbReference type="Proteomes" id="UP000092460">
    <property type="component" value="Unassembled WGS sequence"/>
</dbReference>
<evidence type="ECO:0000313" key="13">
    <source>
        <dbReference type="Proteomes" id="UP000092460"/>
    </source>
</evidence>
<evidence type="ECO:0000256" key="8">
    <source>
        <dbReference type="ARBA" id="ARBA00023136"/>
    </source>
</evidence>
<dbReference type="GO" id="GO:0006839">
    <property type="term" value="P:mitochondrial transport"/>
    <property type="evidence" value="ECO:0007669"/>
    <property type="project" value="TreeGrafter"/>
</dbReference>
<proteinExistence type="inferred from homology"/>
<keyword evidence="6 11" id="KW-1133">Transmembrane helix</keyword>
<sequence>MGWIYLIVDDVNTFQLCVRLFVYVFFPFDKIYSNANLPANGAYFVTYEYIQAQAKRLTGSNEVSMAATLLAGGSSGIAYWIVICLAPPGYYKHGIRSAFKDLMKTEGPLALYRGISAVMIRAFPANAACFFGIELVNKAFNKIAPNF</sequence>
<dbReference type="InterPro" id="IPR018108">
    <property type="entry name" value="MCP_transmembrane"/>
</dbReference>
<dbReference type="Gene3D" id="1.50.40.10">
    <property type="entry name" value="Mitochondrial carrier domain"/>
    <property type="match status" value="1"/>
</dbReference>
<dbReference type="PROSITE" id="PS50920">
    <property type="entry name" value="SOLCAR"/>
    <property type="match status" value="1"/>
</dbReference>
<keyword evidence="8 9" id="KW-0472">Membrane</keyword>
<keyword evidence="4 9" id="KW-0812">Transmembrane</keyword>
<comment type="similarity">
    <text evidence="2 10">Belongs to the mitochondrial carrier (TC 2.A.29) family.</text>
</comment>
<evidence type="ECO:0000256" key="5">
    <source>
        <dbReference type="ARBA" id="ARBA00022737"/>
    </source>
</evidence>
<organism evidence="12 13">
    <name type="scientific">Glossina palpalis gambiensis</name>
    <dbReference type="NCBI Taxonomy" id="67801"/>
    <lineage>
        <taxon>Eukaryota</taxon>
        <taxon>Metazoa</taxon>
        <taxon>Ecdysozoa</taxon>
        <taxon>Arthropoda</taxon>
        <taxon>Hexapoda</taxon>
        <taxon>Insecta</taxon>
        <taxon>Pterygota</taxon>
        <taxon>Neoptera</taxon>
        <taxon>Endopterygota</taxon>
        <taxon>Diptera</taxon>
        <taxon>Brachycera</taxon>
        <taxon>Muscomorpha</taxon>
        <taxon>Hippoboscoidea</taxon>
        <taxon>Glossinidae</taxon>
        <taxon>Glossina</taxon>
    </lineage>
</organism>
<dbReference type="GO" id="GO:0015227">
    <property type="term" value="F:O-acyl-L-carnitine transmembrane transporter activity"/>
    <property type="evidence" value="ECO:0007669"/>
    <property type="project" value="TreeGrafter"/>
</dbReference>
<comment type="subcellular location">
    <subcellularLocation>
        <location evidence="1">Mitochondrion membrane</location>
        <topology evidence="1">Multi-pass membrane protein</topology>
    </subcellularLocation>
</comment>
<accession>A0A1B0BN45</accession>
<reference evidence="12" key="2">
    <citation type="submission" date="2020-05" db="UniProtKB">
        <authorList>
            <consortium name="EnsemblMetazoa"/>
        </authorList>
    </citation>
    <scope>IDENTIFICATION</scope>
    <source>
        <strain evidence="12">IAEA</strain>
    </source>
</reference>
<dbReference type="InterPro" id="IPR050567">
    <property type="entry name" value="Mitochondrial_Carrier"/>
</dbReference>
<feature type="transmembrane region" description="Helical" evidence="11">
    <location>
        <begin position="110"/>
        <end position="133"/>
    </location>
</feature>
<dbReference type="EnsemblMetazoa" id="GPPI035291-RA">
    <property type="protein sequence ID" value="GPPI035291-PA"/>
    <property type="gene ID" value="GPPI035291"/>
</dbReference>
<dbReference type="GO" id="GO:1902603">
    <property type="term" value="P:carnitine transmembrane transport"/>
    <property type="evidence" value="ECO:0007669"/>
    <property type="project" value="TreeGrafter"/>
</dbReference>
<evidence type="ECO:0000256" key="10">
    <source>
        <dbReference type="RuleBase" id="RU000488"/>
    </source>
</evidence>
<evidence type="ECO:0000313" key="12">
    <source>
        <dbReference type="EnsemblMetazoa" id="GPPI035291-PA"/>
    </source>
</evidence>
<evidence type="ECO:0000256" key="6">
    <source>
        <dbReference type="ARBA" id="ARBA00022989"/>
    </source>
</evidence>
<name>A0A1B0BN45_9MUSC</name>
<dbReference type="Pfam" id="PF00153">
    <property type="entry name" value="Mito_carr"/>
    <property type="match status" value="1"/>
</dbReference>
<dbReference type="GO" id="GO:0031966">
    <property type="term" value="C:mitochondrial membrane"/>
    <property type="evidence" value="ECO:0007669"/>
    <property type="project" value="UniProtKB-SubCell"/>
</dbReference>
<keyword evidence="3 10" id="KW-0813">Transport</keyword>
<evidence type="ECO:0000256" key="1">
    <source>
        <dbReference type="ARBA" id="ARBA00004225"/>
    </source>
</evidence>
<evidence type="ECO:0008006" key="14">
    <source>
        <dbReference type="Google" id="ProtNLM"/>
    </source>
</evidence>
<evidence type="ECO:0000256" key="2">
    <source>
        <dbReference type="ARBA" id="ARBA00006375"/>
    </source>
</evidence>
<protein>
    <recommendedName>
        <fullName evidence="14">Mitochondrial carrier protein</fullName>
    </recommendedName>
</protein>
<dbReference type="EMBL" id="JXJN01017181">
    <property type="status" value="NOT_ANNOTATED_CDS"/>
    <property type="molecule type" value="Genomic_DNA"/>
</dbReference>
<evidence type="ECO:0000256" key="4">
    <source>
        <dbReference type="ARBA" id="ARBA00022692"/>
    </source>
</evidence>
<evidence type="ECO:0000256" key="3">
    <source>
        <dbReference type="ARBA" id="ARBA00022448"/>
    </source>
</evidence>
<dbReference type="VEuPathDB" id="VectorBase:GPPI035291"/>